<name>A0A2V1IZ63_9BACT</name>
<dbReference type="GeneID" id="93423279"/>
<feature type="transmembrane region" description="Helical" evidence="1">
    <location>
        <begin position="173"/>
        <end position="191"/>
    </location>
</feature>
<dbReference type="RefSeq" id="WP_107035532.1">
    <property type="nucleotide sequence ID" value="NZ_CAOLHR010000001.1"/>
</dbReference>
<reference evidence="3" key="1">
    <citation type="submission" date="2018-02" db="EMBL/GenBank/DDBJ databases">
        <authorList>
            <person name="Clavel T."/>
            <person name="Strowig T."/>
        </authorList>
    </citation>
    <scope>NUCLEOTIDE SEQUENCE [LARGE SCALE GENOMIC DNA]</scope>
    <source>
        <strain evidence="3">DSM 100764</strain>
    </source>
</reference>
<feature type="transmembrane region" description="Helical" evidence="1">
    <location>
        <begin position="231"/>
        <end position="252"/>
    </location>
</feature>
<dbReference type="Proteomes" id="UP000244925">
    <property type="component" value="Unassembled WGS sequence"/>
</dbReference>
<protein>
    <submittedName>
        <fullName evidence="2">Transporter</fullName>
    </submittedName>
</protein>
<dbReference type="AlphaFoldDB" id="A0A2V1IZ63"/>
<gene>
    <name evidence="2" type="ORF">C5O25_04480</name>
</gene>
<keyword evidence="1" id="KW-0472">Membrane</keyword>
<keyword evidence="3" id="KW-1185">Reference proteome</keyword>
<feature type="transmembrane region" description="Helical" evidence="1">
    <location>
        <begin position="12"/>
        <end position="31"/>
    </location>
</feature>
<keyword evidence="1" id="KW-1133">Transmembrane helix</keyword>
<feature type="transmembrane region" description="Helical" evidence="1">
    <location>
        <begin position="72"/>
        <end position="93"/>
    </location>
</feature>
<evidence type="ECO:0000313" key="3">
    <source>
        <dbReference type="Proteomes" id="UP000244925"/>
    </source>
</evidence>
<dbReference type="EMBL" id="PUBV01000006">
    <property type="protein sequence ID" value="PWB08429.1"/>
    <property type="molecule type" value="Genomic_DNA"/>
</dbReference>
<sequence>MKVIQFLKDWTLIIAILAGIGGYFAYVSIPWLRPTHILASEAIAVVQPLLIFSMLFITFSKINPHELRLRRWHLWLLLLQCGLFTAIGLVLIAMPHSGIRIVLEGAMICLICPTATAGAVITRKLGGDVNNITTYTILINLAAALMIPALVPFVHPNPEMSAMTSSMLILRKVFPLLLMPLVAALAIRRMLPGLNRRIGSLQGLTFYLWAVALALATAVTTRSIVHTDVDVATQLWLVAVSLICCAMQFWIGRKIGLRYNDMITAGQSFGQKNTVLAIWMGYTFFTPITAVAGGFYSIWHNLVNSYQLYEHKKSTAENTAAKAGS</sequence>
<accession>A0A2V1IZ63</accession>
<feature type="transmembrane region" description="Helical" evidence="1">
    <location>
        <begin position="99"/>
        <end position="120"/>
    </location>
</feature>
<organism evidence="2 3">
    <name type="scientific">Paramuribaculum intestinale</name>
    <dbReference type="NCBI Taxonomy" id="2094151"/>
    <lineage>
        <taxon>Bacteria</taxon>
        <taxon>Pseudomonadati</taxon>
        <taxon>Bacteroidota</taxon>
        <taxon>Bacteroidia</taxon>
        <taxon>Bacteroidales</taxon>
        <taxon>Muribaculaceae</taxon>
        <taxon>Paramuribaculum</taxon>
    </lineage>
</organism>
<comment type="caution">
    <text evidence="2">The sequence shown here is derived from an EMBL/GenBank/DDBJ whole genome shotgun (WGS) entry which is preliminary data.</text>
</comment>
<feature type="transmembrane region" description="Helical" evidence="1">
    <location>
        <begin position="273"/>
        <end position="299"/>
    </location>
</feature>
<evidence type="ECO:0000313" key="2">
    <source>
        <dbReference type="EMBL" id="PWB08429.1"/>
    </source>
</evidence>
<dbReference type="InterPro" id="IPR038770">
    <property type="entry name" value="Na+/solute_symporter_sf"/>
</dbReference>
<proteinExistence type="predicted"/>
<evidence type="ECO:0000256" key="1">
    <source>
        <dbReference type="SAM" id="Phobius"/>
    </source>
</evidence>
<feature type="transmembrane region" description="Helical" evidence="1">
    <location>
        <begin position="203"/>
        <end position="225"/>
    </location>
</feature>
<feature type="transmembrane region" description="Helical" evidence="1">
    <location>
        <begin position="132"/>
        <end position="153"/>
    </location>
</feature>
<dbReference type="Gene3D" id="1.20.1530.20">
    <property type="match status" value="1"/>
</dbReference>
<keyword evidence="1" id="KW-0812">Transmembrane</keyword>
<feature type="transmembrane region" description="Helical" evidence="1">
    <location>
        <begin position="37"/>
        <end position="60"/>
    </location>
</feature>